<protein>
    <submittedName>
        <fullName evidence="1">Uncharacterized protein</fullName>
    </submittedName>
</protein>
<dbReference type="Proteomes" id="UP001144313">
    <property type="component" value="Unassembled WGS sequence"/>
</dbReference>
<comment type="caution">
    <text evidence="1">The sequence shown here is derived from an EMBL/GenBank/DDBJ whole genome shotgun (WGS) entry which is preliminary data.</text>
</comment>
<name>A0A9W6G6M2_9ACTN</name>
<organism evidence="1 2">
    <name type="scientific">Glycomyces algeriensis</name>
    <dbReference type="NCBI Taxonomy" id="256037"/>
    <lineage>
        <taxon>Bacteria</taxon>
        <taxon>Bacillati</taxon>
        <taxon>Actinomycetota</taxon>
        <taxon>Actinomycetes</taxon>
        <taxon>Glycomycetales</taxon>
        <taxon>Glycomycetaceae</taxon>
        <taxon>Glycomyces</taxon>
    </lineage>
</organism>
<dbReference type="AlphaFoldDB" id="A0A9W6G6M2"/>
<reference evidence="1" key="1">
    <citation type="submission" date="2022-12" db="EMBL/GenBank/DDBJ databases">
        <title>Reference genome sequencing for broad-spectrum identification of bacterial and archaeal isolates by mass spectrometry.</title>
        <authorList>
            <person name="Sekiguchi Y."/>
            <person name="Tourlousse D.M."/>
        </authorList>
    </citation>
    <scope>NUCLEOTIDE SEQUENCE</scope>
    <source>
        <strain evidence="1">LLR39Z86</strain>
    </source>
</reference>
<keyword evidence="2" id="KW-1185">Reference proteome</keyword>
<dbReference type="RefSeq" id="WP_270116396.1">
    <property type="nucleotide sequence ID" value="NZ_BAAAOL010000002.1"/>
</dbReference>
<evidence type="ECO:0000313" key="1">
    <source>
        <dbReference type="EMBL" id="GLI41253.1"/>
    </source>
</evidence>
<dbReference type="EMBL" id="BSDT01000001">
    <property type="protein sequence ID" value="GLI41253.1"/>
    <property type="molecule type" value="Genomic_DNA"/>
</dbReference>
<gene>
    <name evidence="1" type="ORF">GALLR39Z86_11030</name>
</gene>
<proteinExistence type="predicted"/>
<sequence length="150" mass="17025">MSIHINDQGILEIPDEYDDTLGTFLFLEIGYDPYKCLVALFHVAQIVQRRSTRQAVGGDSVSVEVTPEIAAMQDHFAPSRSKNIPFEDFKAAVEELWVVIYRANSEDRPSRVFRPDLSPAQGDLVLWEQTFKQRHPYRGQIEGIPAHGPD</sequence>
<accession>A0A9W6G6M2</accession>
<evidence type="ECO:0000313" key="2">
    <source>
        <dbReference type="Proteomes" id="UP001144313"/>
    </source>
</evidence>